<evidence type="ECO:0000256" key="2">
    <source>
        <dbReference type="ARBA" id="ARBA00001974"/>
    </source>
</evidence>
<feature type="compositionally biased region" description="Basic and acidic residues" evidence="6">
    <location>
        <begin position="474"/>
        <end position="498"/>
    </location>
</feature>
<dbReference type="EMBL" id="JAQIOY010000010">
    <property type="protein sequence ID" value="MDA7426551.1"/>
    <property type="molecule type" value="Genomic_DNA"/>
</dbReference>
<feature type="region of interest" description="Disordered" evidence="6">
    <location>
        <begin position="464"/>
        <end position="504"/>
    </location>
</feature>
<dbReference type="SUPFAM" id="SSF48173">
    <property type="entry name" value="Cryptochrome/photolyase FAD-binding domain"/>
    <property type="match status" value="1"/>
</dbReference>
<comment type="cofactor">
    <cofactor evidence="2">
        <name>FAD</name>
        <dbReference type="ChEBI" id="CHEBI:57692"/>
    </cofactor>
</comment>
<dbReference type="PANTHER" id="PTHR11455:SF9">
    <property type="entry name" value="CRYPTOCHROME CIRCADIAN CLOCK 5 ISOFORM X1"/>
    <property type="match status" value="1"/>
</dbReference>
<dbReference type="InterPro" id="IPR036155">
    <property type="entry name" value="Crypto/Photolyase_N_sf"/>
</dbReference>
<organism evidence="8 9">
    <name type="scientific">Thalassococcus lentus</name>
    <dbReference type="NCBI Taxonomy" id="1210524"/>
    <lineage>
        <taxon>Bacteria</taxon>
        <taxon>Pseudomonadati</taxon>
        <taxon>Pseudomonadota</taxon>
        <taxon>Alphaproteobacteria</taxon>
        <taxon>Rhodobacterales</taxon>
        <taxon>Roseobacteraceae</taxon>
        <taxon>Thalassococcus</taxon>
    </lineage>
</organism>
<feature type="region of interest" description="Disordered" evidence="6">
    <location>
        <begin position="164"/>
        <end position="192"/>
    </location>
</feature>
<dbReference type="InterPro" id="IPR005101">
    <property type="entry name" value="Cryptochr/Photolyase_FAD-bd"/>
</dbReference>
<evidence type="ECO:0000256" key="5">
    <source>
        <dbReference type="RuleBase" id="RU004182"/>
    </source>
</evidence>
<dbReference type="Gene3D" id="1.25.40.80">
    <property type="match status" value="1"/>
</dbReference>
<name>A0ABT4XX64_9RHOB</name>
<keyword evidence="9" id="KW-1185">Reference proteome</keyword>
<keyword evidence="4 5" id="KW-0274">FAD</keyword>
<dbReference type="Gene3D" id="1.10.579.10">
    <property type="entry name" value="DNA Cyclobutane Dipyrimidine Photolyase, subunit A, domain 3"/>
    <property type="match status" value="1"/>
</dbReference>
<evidence type="ECO:0000256" key="1">
    <source>
        <dbReference type="ARBA" id="ARBA00001932"/>
    </source>
</evidence>
<accession>A0ABT4XX64</accession>
<dbReference type="InterPro" id="IPR002081">
    <property type="entry name" value="Cryptochrome/DNA_photolyase_1"/>
</dbReference>
<evidence type="ECO:0000313" key="8">
    <source>
        <dbReference type="EMBL" id="MDA7426551.1"/>
    </source>
</evidence>
<sequence>MDPVILWFKRDLRLTDHAALVRASEIGAPIPVFIVEPDYWQRPDTSGRQWAFLCETLEDLQGQLRSKGSDLIVRVGAAVEVLAGLCRETGARQIVSHEETGNAWTFGRDQKVAQWAGAHGVHWTELPQSAVRRGAHDRDRWAAARNAWMSEPIIPAPRSLPPVALDSRALGDAGPATRSDPCPDRQKGGRSRALRLQETFVSSRSRTYRRGMSSPLEGAQVCSRLSPHLALGAVSVREAVQVCAQEQRSLKGSRDPRREGLKSYQSRLAWRDHFIQKLEDEPALEQRCMHPAFEGLRPVQSDAERLDAWRKGETGIPFVDACMRSLIATGWLNFRMRSMLMSFASYHLWLDWRATGQHLARMFTDYEPGIHWSQVQMQSGTTGINTPRIYNPVKQGRDQDSTGAFTRRWVPELRGVPDALLHEPWRWEGQLHYPAPVVDVAEAARQARDQIWAKRKEAGFAKEAARVVRKHASRKDPQRHFVNDRAPRKPRPKPRDNRQMSFDL</sequence>
<dbReference type="Proteomes" id="UP001210720">
    <property type="component" value="Unassembled WGS sequence"/>
</dbReference>
<reference evidence="8 9" key="1">
    <citation type="submission" date="2023-01" db="EMBL/GenBank/DDBJ databases">
        <title>Thalassococcus onchidii sp. nov., isolated from a marine invertebrate from the South China Sea.</title>
        <authorList>
            <person name="Xu S."/>
            <person name="Liu Z."/>
            <person name="Xu Y."/>
        </authorList>
    </citation>
    <scope>NUCLEOTIDE SEQUENCE [LARGE SCALE GENOMIC DNA]</scope>
    <source>
        <strain evidence="8 9">KCTC 32084</strain>
    </source>
</reference>
<gene>
    <name evidence="8" type="ORF">PFY00_17590</name>
</gene>
<dbReference type="Gene3D" id="3.40.50.620">
    <property type="entry name" value="HUPs"/>
    <property type="match status" value="1"/>
</dbReference>
<protein>
    <submittedName>
        <fullName evidence="8">Deoxyribodipyrimidine photo-lyase</fullName>
    </submittedName>
</protein>
<dbReference type="Pfam" id="PF00875">
    <property type="entry name" value="DNA_photolyase"/>
    <property type="match status" value="1"/>
</dbReference>
<keyword evidence="5" id="KW-0157">Chromophore</keyword>
<proteinExistence type="inferred from homology"/>
<dbReference type="PANTHER" id="PTHR11455">
    <property type="entry name" value="CRYPTOCHROME"/>
    <property type="match status" value="1"/>
</dbReference>
<evidence type="ECO:0000256" key="6">
    <source>
        <dbReference type="SAM" id="MobiDB-lite"/>
    </source>
</evidence>
<dbReference type="InterPro" id="IPR014729">
    <property type="entry name" value="Rossmann-like_a/b/a_fold"/>
</dbReference>
<keyword evidence="3 5" id="KW-0285">Flavoprotein</keyword>
<feature type="domain" description="Photolyase/cryptochrome alpha/beta" evidence="7">
    <location>
        <begin position="2"/>
        <end position="131"/>
    </location>
</feature>
<comment type="cofactor">
    <cofactor evidence="1">
        <name>(6R)-5,10-methylene-5,6,7,8-tetrahydrofolate</name>
        <dbReference type="ChEBI" id="CHEBI:15636"/>
    </cofactor>
</comment>
<evidence type="ECO:0000313" key="9">
    <source>
        <dbReference type="Proteomes" id="UP001210720"/>
    </source>
</evidence>
<dbReference type="Pfam" id="PF03441">
    <property type="entry name" value="FAD_binding_7"/>
    <property type="match status" value="1"/>
</dbReference>
<dbReference type="PRINTS" id="PR00147">
    <property type="entry name" value="DNAPHOTLYASE"/>
</dbReference>
<evidence type="ECO:0000256" key="3">
    <source>
        <dbReference type="ARBA" id="ARBA00022630"/>
    </source>
</evidence>
<dbReference type="PROSITE" id="PS51645">
    <property type="entry name" value="PHR_CRY_ALPHA_BETA"/>
    <property type="match status" value="1"/>
</dbReference>
<comment type="caution">
    <text evidence="8">The sequence shown here is derived from an EMBL/GenBank/DDBJ whole genome shotgun (WGS) entry which is preliminary data.</text>
</comment>
<evidence type="ECO:0000259" key="7">
    <source>
        <dbReference type="PROSITE" id="PS51645"/>
    </source>
</evidence>
<dbReference type="RefSeq" id="WP_271433909.1">
    <property type="nucleotide sequence ID" value="NZ_JAQIOY010000010.1"/>
</dbReference>
<dbReference type="InterPro" id="IPR036134">
    <property type="entry name" value="Crypto/Photolyase_FAD-like_sf"/>
</dbReference>
<comment type="similarity">
    <text evidence="5">Belongs to the DNA photolyase family.</text>
</comment>
<evidence type="ECO:0000256" key="4">
    <source>
        <dbReference type="ARBA" id="ARBA00022827"/>
    </source>
</evidence>
<dbReference type="SUPFAM" id="SSF52425">
    <property type="entry name" value="Cryptochrome/photolyase, N-terminal domain"/>
    <property type="match status" value="1"/>
</dbReference>
<dbReference type="InterPro" id="IPR006050">
    <property type="entry name" value="DNA_photolyase_N"/>
</dbReference>